<dbReference type="InterPro" id="IPR041698">
    <property type="entry name" value="Methyltransf_25"/>
</dbReference>
<evidence type="ECO:0000259" key="6">
    <source>
        <dbReference type="Pfam" id="PF13649"/>
    </source>
</evidence>
<protein>
    <submittedName>
        <fullName evidence="7">Methyltransferase domain-containing protein</fullName>
    </submittedName>
</protein>
<comment type="similarity">
    <text evidence="1">Belongs to the CFA/CMAS family.</text>
</comment>
<feature type="domain" description="Methyltransferase" evidence="6">
    <location>
        <begin position="21"/>
        <end position="116"/>
    </location>
</feature>
<dbReference type="Pfam" id="PF13649">
    <property type="entry name" value="Methyltransf_25"/>
    <property type="match status" value="1"/>
</dbReference>
<dbReference type="EMBL" id="QUAK01000064">
    <property type="protein sequence ID" value="RFU86613.1"/>
    <property type="molecule type" value="Genomic_DNA"/>
</dbReference>
<dbReference type="PANTHER" id="PTHR43667:SF1">
    <property type="entry name" value="CYCLOPROPANE-FATTY-ACYL-PHOSPHOLIPID SYNTHASE"/>
    <property type="match status" value="1"/>
</dbReference>
<evidence type="ECO:0000256" key="4">
    <source>
        <dbReference type="ARBA" id="ARBA00022691"/>
    </source>
</evidence>
<dbReference type="GO" id="GO:0008168">
    <property type="term" value="F:methyltransferase activity"/>
    <property type="evidence" value="ECO:0007669"/>
    <property type="project" value="UniProtKB-KW"/>
</dbReference>
<dbReference type="CDD" id="cd02440">
    <property type="entry name" value="AdoMet_MTases"/>
    <property type="match status" value="1"/>
</dbReference>
<keyword evidence="2 7" id="KW-0489">Methyltransferase</keyword>
<evidence type="ECO:0000256" key="1">
    <source>
        <dbReference type="ARBA" id="ARBA00010815"/>
    </source>
</evidence>
<dbReference type="Proteomes" id="UP000263094">
    <property type="component" value="Unassembled WGS sequence"/>
</dbReference>
<comment type="caution">
    <text evidence="7">The sequence shown here is derived from an EMBL/GenBank/DDBJ whole genome shotgun (WGS) entry which is preliminary data.</text>
</comment>
<keyword evidence="5" id="KW-0443">Lipid metabolism</keyword>
<keyword evidence="3 7" id="KW-0808">Transferase</keyword>
<dbReference type="GO" id="GO:0032259">
    <property type="term" value="P:methylation"/>
    <property type="evidence" value="ECO:0007669"/>
    <property type="project" value="UniProtKB-KW"/>
</dbReference>
<dbReference type="Gene3D" id="3.40.50.150">
    <property type="entry name" value="Vaccinia Virus protein VP39"/>
    <property type="match status" value="1"/>
</dbReference>
<dbReference type="InterPro" id="IPR029063">
    <property type="entry name" value="SAM-dependent_MTases_sf"/>
</dbReference>
<dbReference type="AlphaFoldDB" id="A0A372M853"/>
<sequence length="251" mass="26165">MLAGANDALFQAAAVTDGDRVLDIGCGAGATTREAARRTPNGHAVGVDISAPLLARARTATDEASMRNVSYELADAQTHPFPKARYDVAVSRGGVMFFADHRAAFGNVAHGLRPGGRLAFICPQTPGPDSAEARVMSLFQSLLHDATGPSDPTRGEDAADARAAMASLSDPAAVRGALADYASVRITGVRIVSHWGKDPAAAVDFLLSQGPGHAVPQAARARLARPFEPYTTPDGVRIPASVWLVTAVRPH</sequence>
<gene>
    <name evidence="7" type="ORF">DY218_11460</name>
</gene>
<evidence type="ECO:0000256" key="5">
    <source>
        <dbReference type="ARBA" id="ARBA00023098"/>
    </source>
</evidence>
<keyword evidence="4" id="KW-0949">S-adenosyl-L-methionine</keyword>
<dbReference type="SUPFAM" id="SSF53335">
    <property type="entry name" value="S-adenosyl-L-methionine-dependent methyltransferases"/>
    <property type="match status" value="1"/>
</dbReference>
<dbReference type="InterPro" id="IPR050723">
    <property type="entry name" value="CFA/CMAS"/>
</dbReference>
<keyword evidence="8" id="KW-1185">Reference proteome</keyword>
<evidence type="ECO:0000256" key="2">
    <source>
        <dbReference type="ARBA" id="ARBA00022603"/>
    </source>
</evidence>
<dbReference type="PANTHER" id="PTHR43667">
    <property type="entry name" value="CYCLOPROPANE-FATTY-ACYL-PHOSPHOLIPID SYNTHASE"/>
    <property type="match status" value="1"/>
</dbReference>
<evidence type="ECO:0000313" key="7">
    <source>
        <dbReference type="EMBL" id="RFU86613.1"/>
    </source>
</evidence>
<organism evidence="7 8">
    <name type="scientific">Streptomyces triticagri</name>
    <dbReference type="NCBI Taxonomy" id="2293568"/>
    <lineage>
        <taxon>Bacteria</taxon>
        <taxon>Bacillati</taxon>
        <taxon>Actinomycetota</taxon>
        <taxon>Actinomycetes</taxon>
        <taxon>Kitasatosporales</taxon>
        <taxon>Streptomycetaceae</taxon>
        <taxon>Streptomyces</taxon>
    </lineage>
</organism>
<evidence type="ECO:0000256" key="3">
    <source>
        <dbReference type="ARBA" id="ARBA00022679"/>
    </source>
</evidence>
<evidence type="ECO:0000313" key="8">
    <source>
        <dbReference type="Proteomes" id="UP000263094"/>
    </source>
</evidence>
<accession>A0A372M853</accession>
<reference evidence="7 8" key="1">
    <citation type="submission" date="2018-08" db="EMBL/GenBank/DDBJ databases">
        <title>Isolation, diversity and antifungal activity of Actinobacteria from wheat.</title>
        <authorList>
            <person name="Han C."/>
        </authorList>
    </citation>
    <scope>NUCLEOTIDE SEQUENCE [LARGE SCALE GENOMIC DNA]</scope>
    <source>
        <strain evidence="7 8">NEAU-YY421</strain>
    </source>
</reference>
<dbReference type="GO" id="GO:0006629">
    <property type="term" value="P:lipid metabolic process"/>
    <property type="evidence" value="ECO:0007669"/>
    <property type="project" value="UniProtKB-KW"/>
</dbReference>
<dbReference type="OrthoDB" id="9777638at2"/>
<name>A0A372M853_9ACTN</name>
<proteinExistence type="inferred from homology"/>